<name>A0A5R8WJN3_9BACT</name>
<evidence type="ECO:0000313" key="2">
    <source>
        <dbReference type="Proteomes" id="UP000305517"/>
    </source>
</evidence>
<dbReference type="OrthoDB" id="9847371at2"/>
<keyword evidence="2" id="KW-1185">Reference proteome</keyword>
<dbReference type="AlphaFoldDB" id="A0A5R8WJN3"/>
<dbReference type="Proteomes" id="UP000305517">
    <property type="component" value="Unassembled WGS sequence"/>
</dbReference>
<organism evidence="1 2">
    <name type="scientific">Hymenobacter jeollabukensis</name>
    <dbReference type="NCBI Taxonomy" id="2025313"/>
    <lineage>
        <taxon>Bacteria</taxon>
        <taxon>Pseudomonadati</taxon>
        <taxon>Bacteroidota</taxon>
        <taxon>Cytophagia</taxon>
        <taxon>Cytophagales</taxon>
        <taxon>Hymenobacteraceae</taxon>
        <taxon>Hymenobacter</taxon>
    </lineage>
</organism>
<evidence type="ECO:0000313" key="1">
    <source>
        <dbReference type="EMBL" id="TLM88704.1"/>
    </source>
</evidence>
<protein>
    <submittedName>
        <fullName evidence="1">Uncharacterized protein</fullName>
    </submittedName>
</protein>
<comment type="caution">
    <text evidence="1">The sequence shown here is derived from an EMBL/GenBank/DDBJ whole genome shotgun (WGS) entry which is preliminary data.</text>
</comment>
<dbReference type="RefSeq" id="WP_138081529.1">
    <property type="nucleotide sequence ID" value="NZ_VAJM01000016.1"/>
</dbReference>
<reference evidence="1 2" key="1">
    <citation type="submission" date="2019-05" db="EMBL/GenBank/DDBJ databases">
        <title>Hymenobacter edaphi sp. nov., isolated from abandoned arsenic-contaminated farmland soil.</title>
        <authorList>
            <person name="Nie L."/>
        </authorList>
    </citation>
    <scope>NUCLEOTIDE SEQUENCE [LARGE SCALE GENOMIC DNA]</scope>
    <source>
        <strain evidence="1 2">1-3-3-8</strain>
    </source>
</reference>
<dbReference type="EMBL" id="VAJM01000016">
    <property type="protein sequence ID" value="TLM88704.1"/>
    <property type="molecule type" value="Genomic_DNA"/>
</dbReference>
<sequence length="173" mass="19252">MYVIRLGEPYPFNNITTGDEQARARLTENFFDVVYYLNPGPEEVQQWRRGPILYGVLEAAPGVPFVLVQFPAIHRVFDVPLQLRGSATGFGEAWAQLATNASLSFYLINASTNLVEGLRIVPVEAAFVRQVRAIGARQLAAYPDQASVLRAVEVAEQIPLRAMMGHVTWYTAE</sequence>
<accession>A0A5R8WJN3</accession>
<gene>
    <name evidence="1" type="ORF">FDY95_22990</name>
</gene>
<proteinExistence type="predicted"/>